<dbReference type="PANTHER" id="PTHR34409">
    <property type="entry name" value="SET DOMAIN-CONTAINING PROTEIN"/>
    <property type="match status" value="1"/>
</dbReference>
<dbReference type="EMBL" id="JAPDMZ010000218">
    <property type="protein sequence ID" value="KAK0545758.1"/>
    <property type="molecule type" value="Genomic_DNA"/>
</dbReference>
<proteinExistence type="predicted"/>
<keyword evidence="3" id="KW-1185">Reference proteome</keyword>
<evidence type="ECO:0000313" key="3">
    <source>
        <dbReference type="Proteomes" id="UP001176517"/>
    </source>
</evidence>
<evidence type="ECO:0000259" key="1">
    <source>
        <dbReference type="Pfam" id="PF20681"/>
    </source>
</evidence>
<comment type="caution">
    <text evidence="2">The sequence shown here is derived from an EMBL/GenBank/DDBJ whole genome shotgun (WGS) entry which is preliminary data.</text>
</comment>
<gene>
    <name evidence="2" type="ORF">OC846_005541</name>
</gene>
<name>A0AAN6GL65_9BASI</name>
<sequence length="71" mass="7930">MRGAGAKSYTNAELDILLDHVEKIRPIGGNHWDKVTAAYLTECHKVGGLPHRDMDSLRRKYTALVNAKKPT</sequence>
<reference evidence="2" key="1">
    <citation type="journal article" date="2023" name="PhytoFront">
        <title>Draft Genome Resources of Seven Strains of Tilletia horrida, Causal Agent of Kernel Smut of Rice.</title>
        <authorList>
            <person name="Khanal S."/>
            <person name="Antony Babu S."/>
            <person name="Zhou X.G."/>
        </authorList>
    </citation>
    <scope>NUCLEOTIDE SEQUENCE</scope>
    <source>
        <strain evidence="2">TX6</strain>
    </source>
</reference>
<dbReference type="InterPro" id="IPR049203">
    <property type="entry name" value="DUF6818"/>
</dbReference>
<organism evidence="2 3">
    <name type="scientific">Tilletia horrida</name>
    <dbReference type="NCBI Taxonomy" id="155126"/>
    <lineage>
        <taxon>Eukaryota</taxon>
        <taxon>Fungi</taxon>
        <taxon>Dikarya</taxon>
        <taxon>Basidiomycota</taxon>
        <taxon>Ustilaginomycotina</taxon>
        <taxon>Exobasidiomycetes</taxon>
        <taxon>Tilletiales</taxon>
        <taxon>Tilletiaceae</taxon>
        <taxon>Tilletia</taxon>
    </lineage>
</organism>
<protein>
    <recommendedName>
        <fullName evidence="1">DUF6818 domain-containing protein</fullName>
    </recommendedName>
</protein>
<dbReference type="PANTHER" id="PTHR34409:SF1">
    <property type="entry name" value="MYB-LIKE DOMAIN-CONTAINING PROTEIN"/>
    <property type="match status" value="1"/>
</dbReference>
<accession>A0AAN6GL65</accession>
<dbReference type="Pfam" id="PF20681">
    <property type="entry name" value="DUF6818"/>
    <property type="match status" value="1"/>
</dbReference>
<dbReference type="Proteomes" id="UP001176517">
    <property type="component" value="Unassembled WGS sequence"/>
</dbReference>
<evidence type="ECO:0000313" key="2">
    <source>
        <dbReference type="EMBL" id="KAK0545758.1"/>
    </source>
</evidence>
<feature type="non-terminal residue" evidence="2">
    <location>
        <position position="71"/>
    </location>
</feature>
<dbReference type="AlphaFoldDB" id="A0AAN6GL65"/>
<feature type="domain" description="DUF6818" evidence="1">
    <location>
        <begin position="26"/>
        <end position="71"/>
    </location>
</feature>